<dbReference type="PROSITE" id="PS00675">
    <property type="entry name" value="SIGMA54_INTERACT_1"/>
    <property type="match status" value="1"/>
</dbReference>
<dbReference type="InterPro" id="IPR011990">
    <property type="entry name" value="TPR-like_helical_dom_sf"/>
</dbReference>
<dbReference type="PANTHER" id="PTHR19860">
    <property type="entry name" value="DDB1- AND CUL4-ASSOCIATED FACTOR 12-RELATED"/>
    <property type="match status" value="1"/>
</dbReference>
<dbReference type="InterPro" id="IPR007111">
    <property type="entry name" value="NACHT_NTPase"/>
</dbReference>
<evidence type="ECO:0000256" key="2">
    <source>
        <dbReference type="SAM" id="MobiDB-lite"/>
    </source>
</evidence>
<evidence type="ECO:0000259" key="4">
    <source>
        <dbReference type="Pfam" id="PF13271"/>
    </source>
</evidence>
<dbReference type="InterPro" id="IPR027417">
    <property type="entry name" value="P-loop_NTPase"/>
</dbReference>
<proteinExistence type="predicted"/>
<dbReference type="EMBL" id="JBJQND010000008">
    <property type="protein sequence ID" value="KAL3870127.1"/>
    <property type="molecule type" value="Genomic_DNA"/>
</dbReference>
<feature type="compositionally biased region" description="Polar residues" evidence="2">
    <location>
        <begin position="1"/>
        <end position="11"/>
    </location>
</feature>
<feature type="non-terminal residue" evidence="5">
    <location>
        <position position="1"/>
    </location>
</feature>
<dbReference type="Pfam" id="PF13271">
    <property type="entry name" value="DUF4062"/>
    <property type="match status" value="1"/>
</dbReference>
<name>A0ABD3WBN0_SINWO</name>
<dbReference type="InterPro" id="IPR025662">
    <property type="entry name" value="Sigma_54_int_dom_ATP-bd_1"/>
</dbReference>
<dbReference type="Gene3D" id="1.25.40.10">
    <property type="entry name" value="Tetratricopeptide repeat domain"/>
    <property type="match status" value="2"/>
</dbReference>
<evidence type="ECO:0000256" key="1">
    <source>
        <dbReference type="ARBA" id="ARBA00022737"/>
    </source>
</evidence>
<dbReference type="InterPro" id="IPR019734">
    <property type="entry name" value="TPR_rpt"/>
</dbReference>
<accession>A0ABD3WBN0</accession>
<evidence type="ECO:0000313" key="5">
    <source>
        <dbReference type="EMBL" id="KAL3870127.1"/>
    </source>
</evidence>
<evidence type="ECO:0000313" key="6">
    <source>
        <dbReference type="Proteomes" id="UP001634394"/>
    </source>
</evidence>
<dbReference type="Pfam" id="PF05729">
    <property type="entry name" value="NACHT"/>
    <property type="match status" value="1"/>
</dbReference>
<feature type="domain" description="NACHT" evidence="3">
    <location>
        <begin position="1181"/>
        <end position="1346"/>
    </location>
</feature>
<reference evidence="5 6" key="1">
    <citation type="submission" date="2024-11" db="EMBL/GenBank/DDBJ databases">
        <title>Chromosome-level genome assembly of the freshwater bivalve Anodonta woodiana.</title>
        <authorList>
            <person name="Chen X."/>
        </authorList>
    </citation>
    <scope>NUCLEOTIDE SEQUENCE [LARGE SCALE GENOMIC DNA]</scope>
    <source>
        <strain evidence="5">MN2024</strain>
        <tissue evidence="5">Gills</tissue>
    </source>
</reference>
<dbReference type="InterPro" id="IPR051191">
    <property type="entry name" value="DCAF12"/>
</dbReference>
<dbReference type="SMART" id="SM00028">
    <property type="entry name" value="TPR"/>
    <property type="match status" value="4"/>
</dbReference>
<dbReference type="PANTHER" id="PTHR19860:SF17">
    <property type="entry name" value="FBA DOMAIN-CONTAINING PROTEIN"/>
    <property type="match status" value="1"/>
</dbReference>
<evidence type="ECO:0000259" key="3">
    <source>
        <dbReference type="Pfam" id="PF05729"/>
    </source>
</evidence>
<dbReference type="SUPFAM" id="SSF48452">
    <property type="entry name" value="TPR-like"/>
    <property type="match status" value="1"/>
</dbReference>
<organism evidence="5 6">
    <name type="scientific">Sinanodonta woodiana</name>
    <name type="common">Chinese pond mussel</name>
    <name type="synonym">Anodonta woodiana</name>
    <dbReference type="NCBI Taxonomy" id="1069815"/>
    <lineage>
        <taxon>Eukaryota</taxon>
        <taxon>Metazoa</taxon>
        <taxon>Spiralia</taxon>
        <taxon>Lophotrochozoa</taxon>
        <taxon>Mollusca</taxon>
        <taxon>Bivalvia</taxon>
        <taxon>Autobranchia</taxon>
        <taxon>Heteroconchia</taxon>
        <taxon>Palaeoheterodonta</taxon>
        <taxon>Unionida</taxon>
        <taxon>Unionoidea</taxon>
        <taxon>Unionidae</taxon>
        <taxon>Unioninae</taxon>
        <taxon>Sinanodonta</taxon>
    </lineage>
</organism>
<protein>
    <submittedName>
        <fullName evidence="5">Uncharacterized protein</fullName>
    </submittedName>
</protein>
<dbReference type="Gene3D" id="3.40.50.300">
    <property type="entry name" value="P-loop containing nucleotide triphosphate hydrolases"/>
    <property type="match status" value="1"/>
</dbReference>
<dbReference type="Gene3D" id="2.60.120.260">
    <property type="entry name" value="Galactose-binding domain-like"/>
    <property type="match status" value="1"/>
</dbReference>
<feature type="region of interest" description="Disordered" evidence="2">
    <location>
        <begin position="1"/>
        <end position="47"/>
    </location>
</feature>
<dbReference type="SUPFAM" id="SSF52540">
    <property type="entry name" value="P-loop containing nucleoside triphosphate hydrolases"/>
    <property type="match status" value="1"/>
</dbReference>
<dbReference type="SUPFAM" id="SSF49785">
    <property type="entry name" value="Galactose-binding domain-like"/>
    <property type="match status" value="1"/>
</dbReference>
<dbReference type="InterPro" id="IPR025139">
    <property type="entry name" value="DUF4062"/>
</dbReference>
<gene>
    <name evidence="5" type="ORF">ACJMK2_042738</name>
</gene>
<dbReference type="Pfam" id="PF13424">
    <property type="entry name" value="TPR_12"/>
    <property type="match status" value="1"/>
</dbReference>
<comment type="caution">
    <text evidence="5">The sequence shown here is derived from an EMBL/GenBank/DDBJ whole genome shotgun (WGS) entry which is preliminary data.</text>
</comment>
<sequence>KVQYSKNNQQELIEPLDETLPEVADHRHVDQSALMPEPEQEENPEKHENKLKIMNDPDKALPVLQKIQIPAEFPCLYGFGKSKWPIHCYAKLGFNVNAQHGGCAGLILVSNSYGSEGSNTTAEIFFLTTGFDANHFSVTSIGKCNAGHFGAENEFVTDEQGNLIGSHMFGSNHVMLMTNYGCYGNLKHGIYVQGPPESDKPLNLPLNVNGSLDGEHGGGVTLVLCSNSEHSAMYMIRSGHEGDYMEMVLLSGDNIWKFSAAGGGVLQVIGAGNSNYGIFHNRQNLTKDGVQAEAKTYLAQAMDGGHITTLISSMPVHATYIVMCSSSNGTEDNTAGALYHISIESSNLKESKCMTGSHGNCYEKFDLWTFYVSSGKLVVTGPSGPCRYALLSDSKDDGNGGEDVCSLTSCLGTGEPLKIQGAVKITGDEIVGVVDRPSKIIVQEELKILKVFEADELEKVGDRYTFCRTWKEKEKTVGIHLVKIFAARKHVASGIEVFINLEGSPQKLIRQKAGVIYALNAGGPDYHALSNIIYTSEFSQFASFTYDVCYGTRCKALGGVKTTTNIPQILCNTHDGFLNCTTRSPGVEPQDEQKVNWVIEDIPNGKYTIRVHMNSKMTGNLMVSGMEISDQMTEEYLRCKPSGDILSGHEYTSYYGNVPVTVHNGQLELYAVDSTMISGFALLDSAYKDETMTEEELTEEEQVKSLLSEQIQTIKRALLRKKITLVGWSQNLLQNASGENGDLSHWNTTGSWNIHEGGYQTEKAFVTSYMESEKYQEVRLTDYFSAKYLDTAPDIQVSEWYREGVCGGGFYSMEASILDEHGNVSRDDKFWGGHYGVIISASIIRVKREELPAEGDEFEDIKQDEVEYTAIKVANDVLSENQTLLKEVLEESNAPLDTQFEKQTAVSSTRRQTKMKRKHEIRVFVSSTFRDFTREREKIIKKTFREMNQICADHGVFFTYVDLRWGITKEQTMDGKTIAICLQEIDRCRPYFICLLGERFGWCQTREKPDELLNNSYNYALDNFPPLSWIDQNRYDTSVTQLEVMHGVLNDIQNRKAQRSFFYIREPIDPATVTKEEYERMASESAYHKEKQMALIATVRMHKDLNIRDFRTPEDVCELIQNDLVLCVEQDFPKGTEPTNLEKQRMSHGAFAENRQHVFVGRQEYIYAINEQRKKNLNTPFVILGESGSGKSAIVANWAKEIEEQEPDTFLFVHFIGSTAESALYLKIIRRICEEIKDYFKIDQAIPSTDTHLIQDLGKWIHMAGTRAKCVFILDAVNQLNDGTGDEGPEHDLMWIPSEIPPNVFFLMSTLPGRAMDAVKKFEWPTVHVGLLKTKEKEEYILKYLTEIYGKTLDEEQKDRIIKSPNTDNPLFMKVLLDEFFSTCRYILLRSFFIYRKNIVHDVLTAVWCASRGLSESEITELLNISSQLWSPIYISLSGGLINRNGILNFSHDHMRQAVEKRYLSTPESKKQIYLKLSDYFSHLQLSDRVVEELPNLLLKAGEMDRLKFTISNLDVFSRLMKSEDGKFELIKAWHSVGDISLTEEAYLQAVEKMDPQELEQEKCIDLFRKLGSLFIELGLLESAMYQLGLVNKGQWELDKAVEIYKEAISRQNRIKTPQQKLQLCEGLLGLATVFYLQDNMPEAKKLLVRSLELATDVLGRRHHYVAAIFNKLGQLCYQQGRIDEGLGYFLQDLKLTRSENGMDHPLSGAILNDIALVYDDKADKLARPLYQNALLILKKVYGPMHIDVATVRYNLGANFFATNYFARAKYQFLEAHRVFRTFLGDDHPDTIAAKEALEAIGGSV</sequence>
<feature type="domain" description="DUF4062" evidence="4">
    <location>
        <begin position="922"/>
        <end position="1006"/>
    </location>
</feature>
<keyword evidence="1" id="KW-0677">Repeat</keyword>
<keyword evidence="6" id="KW-1185">Reference proteome</keyword>
<dbReference type="Proteomes" id="UP001634394">
    <property type="component" value="Unassembled WGS sequence"/>
</dbReference>
<dbReference type="InterPro" id="IPR008979">
    <property type="entry name" value="Galactose-bd-like_sf"/>
</dbReference>